<name>A0A953HKM1_9BACT</name>
<dbReference type="PANTHER" id="PTHR13528:SF2">
    <property type="entry name" value="LARGE RIBOSOMAL SUBUNIT PROTEIN BL28M"/>
    <property type="match status" value="1"/>
</dbReference>
<evidence type="ECO:0000313" key="7">
    <source>
        <dbReference type="Proteomes" id="UP000753961"/>
    </source>
</evidence>
<dbReference type="NCBIfam" id="TIGR00009">
    <property type="entry name" value="L28"/>
    <property type="match status" value="1"/>
</dbReference>
<dbReference type="Pfam" id="PF00830">
    <property type="entry name" value="Ribosomal_L28"/>
    <property type="match status" value="1"/>
</dbReference>
<dbReference type="GO" id="GO:0022625">
    <property type="term" value="C:cytosolic large ribosomal subunit"/>
    <property type="evidence" value="ECO:0007669"/>
    <property type="project" value="TreeGrafter"/>
</dbReference>
<dbReference type="InterPro" id="IPR034704">
    <property type="entry name" value="Ribosomal_bL28/bL31-like_sf"/>
</dbReference>
<dbReference type="InterPro" id="IPR001383">
    <property type="entry name" value="Ribosomal_bL28_bact-type"/>
</dbReference>
<dbReference type="SUPFAM" id="SSF143800">
    <property type="entry name" value="L28p-like"/>
    <property type="match status" value="1"/>
</dbReference>
<evidence type="ECO:0000256" key="4">
    <source>
        <dbReference type="ARBA" id="ARBA00035174"/>
    </source>
</evidence>
<dbReference type="AlphaFoldDB" id="A0A953HKM1"/>
<dbReference type="PANTHER" id="PTHR13528">
    <property type="entry name" value="39S RIBOSOMAL PROTEIN L28, MITOCHONDRIAL"/>
    <property type="match status" value="1"/>
</dbReference>
<sequence>MSKVCELTGKRPVVGHKISHSNVKSKRRFEPNLIKKKFYIPELDKTVTLKVSTKAMKTIDKLGLYAYLKKLQKKGRDIPVKL</sequence>
<dbReference type="GO" id="GO:0006412">
    <property type="term" value="P:translation"/>
    <property type="evidence" value="ECO:0007669"/>
    <property type="project" value="UniProtKB-UniRule"/>
</dbReference>
<dbReference type="EMBL" id="JAHVHU010000005">
    <property type="protein sequence ID" value="MBY5957412.1"/>
    <property type="molecule type" value="Genomic_DNA"/>
</dbReference>
<dbReference type="HAMAP" id="MF_00373">
    <property type="entry name" value="Ribosomal_bL28"/>
    <property type="match status" value="1"/>
</dbReference>
<proteinExistence type="inferred from homology"/>
<accession>A0A953HKM1</accession>
<comment type="similarity">
    <text evidence="1 5">Belongs to the bacterial ribosomal protein bL28 family.</text>
</comment>
<keyword evidence="3 5" id="KW-0687">Ribonucleoprotein</keyword>
<evidence type="ECO:0000256" key="2">
    <source>
        <dbReference type="ARBA" id="ARBA00022980"/>
    </source>
</evidence>
<dbReference type="InterPro" id="IPR037147">
    <property type="entry name" value="Ribosomal_bL28_sf"/>
</dbReference>
<dbReference type="Proteomes" id="UP000753961">
    <property type="component" value="Unassembled WGS sequence"/>
</dbReference>
<organism evidence="6 7">
    <name type="scientific">Membranihabitans marinus</name>
    <dbReference type="NCBI Taxonomy" id="1227546"/>
    <lineage>
        <taxon>Bacteria</taxon>
        <taxon>Pseudomonadati</taxon>
        <taxon>Bacteroidota</taxon>
        <taxon>Saprospiria</taxon>
        <taxon>Saprospirales</taxon>
        <taxon>Saprospiraceae</taxon>
        <taxon>Membranihabitans</taxon>
    </lineage>
</organism>
<comment type="caution">
    <text evidence="6">The sequence shown here is derived from an EMBL/GenBank/DDBJ whole genome shotgun (WGS) entry which is preliminary data.</text>
</comment>
<reference evidence="6" key="1">
    <citation type="submission" date="2021-06" db="EMBL/GenBank/DDBJ databases">
        <title>44 bacteria genomes isolated from Dapeng, Shenzhen.</title>
        <authorList>
            <person name="Zheng W."/>
            <person name="Yu S."/>
            <person name="Huang Y."/>
        </authorList>
    </citation>
    <scope>NUCLEOTIDE SEQUENCE</scope>
    <source>
        <strain evidence="6">DP5N28-2</strain>
    </source>
</reference>
<evidence type="ECO:0000313" key="6">
    <source>
        <dbReference type="EMBL" id="MBY5957412.1"/>
    </source>
</evidence>
<dbReference type="FunFam" id="2.30.170.40:FF:000001">
    <property type="entry name" value="50S ribosomal protein L28"/>
    <property type="match status" value="1"/>
</dbReference>
<evidence type="ECO:0000256" key="1">
    <source>
        <dbReference type="ARBA" id="ARBA00008760"/>
    </source>
</evidence>
<protein>
    <recommendedName>
        <fullName evidence="4 5">Large ribosomal subunit protein bL28</fullName>
    </recommendedName>
</protein>
<dbReference type="RefSeq" id="WP_222578934.1">
    <property type="nucleotide sequence ID" value="NZ_JAHVHU010000005.1"/>
</dbReference>
<keyword evidence="2 5" id="KW-0689">Ribosomal protein</keyword>
<gene>
    <name evidence="5 6" type="primary">rpmB</name>
    <name evidence="6" type="ORF">KUV50_04640</name>
</gene>
<dbReference type="Gene3D" id="2.30.170.40">
    <property type="entry name" value="Ribosomal protein L28/L24"/>
    <property type="match status" value="1"/>
</dbReference>
<evidence type="ECO:0000256" key="5">
    <source>
        <dbReference type="HAMAP-Rule" id="MF_00373"/>
    </source>
</evidence>
<evidence type="ECO:0000256" key="3">
    <source>
        <dbReference type="ARBA" id="ARBA00023274"/>
    </source>
</evidence>
<keyword evidence="7" id="KW-1185">Reference proteome</keyword>
<dbReference type="GO" id="GO:0003735">
    <property type="term" value="F:structural constituent of ribosome"/>
    <property type="evidence" value="ECO:0007669"/>
    <property type="project" value="InterPro"/>
</dbReference>
<dbReference type="InterPro" id="IPR026569">
    <property type="entry name" value="Ribosomal_bL28"/>
</dbReference>